<name>A0A2D1GP37_9CAUD</name>
<accession>A0A2D1GP37</accession>
<dbReference type="GO" id="GO:0004518">
    <property type="term" value="F:nuclease activity"/>
    <property type="evidence" value="ECO:0007669"/>
    <property type="project" value="UniProtKB-KW"/>
</dbReference>
<evidence type="ECO:0000256" key="2">
    <source>
        <dbReference type="ARBA" id="ARBA00022801"/>
    </source>
</evidence>
<dbReference type="PANTHER" id="PTHR35372">
    <property type="entry name" value="ATP BINDING PROTEIN-RELATED"/>
    <property type="match status" value="1"/>
</dbReference>
<dbReference type="InterPro" id="IPR023211">
    <property type="entry name" value="DNA_pol_palm_dom_sf"/>
</dbReference>
<dbReference type="PANTHER" id="PTHR35372:SF2">
    <property type="entry name" value="SF3 HELICASE DOMAIN-CONTAINING PROTEIN"/>
    <property type="match status" value="1"/>
</dbReference>
<dbReference type="InterPro" id="IPR027417">
    <property type="entry name" value="P-loop_NTPase"/>
</dbReference>
<dbReference type="SUPFAM" id="SSF56672">
    <property type="entry name" value="DNA/RNA polymerases"/>
    <property type="match status" value="1"/>
</dbReference>
<organism evidence="4 5">
    <name type="scientific">Streptomyces phage Scap1</name>
    <dbReference type="NCBI Taxonomy" id="2041354"/>
    <lineage>
        <taxon>Viruses</taxon>
        <taxon>Duplodnaviria</taxon>
        <taxon>Heunggongvirae</taxon>
        <taxon>Uroviricota</taxon>
        <taxon>Caudoviricetes</taxon>
        <taxon>Scapunavirus</taxon>
        <taxon>Scapunavirus scap1</taxon>
    </lineage>
</organism>
<dbReference type="InterPro" id="IPR045455">
    <property type="entry name" value="NrS-1_pol-like_helicase"/>
</dbReference>
<evidence type="ECO:0000256" key="1">
    <source>
        <dbReference type="ARBA" id="ARBA00022722"/>
    </source>
</evidence>
<evidence type="ECO:0000259" key="3">
    <source>
        <dbReference type="Pfam" id="PF19263"/>
    </source>
</evidence>
<dbReference type="GO" id="GO:0016787">
    <property type="term" value="F:hydrolase activity"/>
    <property type="evidence" value="ECO:0007669"/>
    <property type="project" value="UniProtKB-KW"/>
</dbReference>
<evidence type="ECO:0000313" key="4">
    <source>
        <dbReference type="EMBL" id="ATN93691.1"/>
    </source>
</evidence>
<dbReference type="Proteomes" id="UP000228985">
    <property type="component" value="Segment"/>
</dbReference>
<keyword evidence="1" id="KW-0540">Nuclease</keyword>
<reference evidence="4 5" key="1">
    <citation type="submission" date="2017-09" db="EMBL/GenBank/DDBJ databases">
        <authorList>
            <person name="Ehlers B."/>
            <person name="Leendertz F.H."/>
        </authorList>
    </citation>
    <scope>NUCLEOTIDE SEQUENCE [LARGE SCALE GENOMIC DNA]</scope>
</reference>
<dbReference type="EMBL" id="MF975637">
    <property type="protein sequence ID" value="ATN93691.1"/>
    <property type="molecule type" value="Genomic_DNA"/>
</dbReference>
<dbReference type="Pfam" id="PF19263">
    <property type="entry name" value="DUF5906"/>
    <property type="match status" value="1"/>
</dbReference>
<feature type="domain" description="NrS-1 polymerase-like helicase" evidence="3">
    <location>
        <begin position="180"/>
        <end position="293"/>
    </location>
</feature>
<dbReference type="Gene3D" id="3.40.50.300">
    <property type="entry name" value="P-loop containing nucleotide triphosphate hydrolases"/>
    <property type="match status" value="1"/>
</dbReference>
<dbReference type="InterPro" id="IPR043502">
    <property type="entry name" value="DNA/RNA_pol_sf"/>
</dbReference>
<keyword evidence="2" id="KW-0378">Hydrolase</keyword>
<dbReference type="SUPFAM" id="SSF52540">
    <property type="entry name" value="P-loop containing nucleoside triphosphate hydrolases"/>
    <property type="match status" value="1"/>
</dbReference>
<sequence>MLDFLQISLKEPTKEGKPVEVRPDFKVGRSKDLMIRGGAFYAIWDEELGLWSTDEYDVQRLVDREIQAFCDKLIADGTPATPKFLSSFGTNGWSQFRKFMKNVSDNSTQLDMKLTFANTEVKKNDYASRRLPYSLVLGSHDAWDELVSWLYDPEEREKIEWSIGAIISGDAKKIEKFMVFYGQGGTGKSTVMKIIQKLFEGYIAMFEAKALVGSSNAFSTEAFKSNPLVAIQHDGDLSKIEDNSKLNSIVGHDDMLINEKYKPGYMARINAFLYMGTNKPVKITDAKSGLIRRLIDVKPSGRTFEPDHYYELMRRIDFELGAIAHHCLDVYNRLGKSYYSTYRPERMMLETNVFHNYVDEHFEMFKEQDGISLRQAYALYKEWVSDTGVEFKLPQYKFREALKDFFDEFHERYQLDNGPVRSYYRVFSAKQFKTPVVPETTPKTYKLVLTETVSILDEMYAGMPAQYGKHNETPALYWTDDERIIDGELKKPDPKAVSSTVLGDLDTTRLHFLKLPSHHIVIDFDLTEGGKKSLEANLAAAAEGWPPTYAEISKSGKGVHLHYIYDGDVEELAREYSKGIEIKRYTGDGSLRRKLTQCNDVPVATISSGLPFREKKPVLETKTLKDEQHLRNMIAKALRKDFEGISSTKPNVDFIKKLTDDAYAAGMVYDVSDMRRDIMIFATGSTNQALNCLKVVKTIKWKSEVSSEEVAPQVPATFQEAPIVMFDVEVFPNLFMICWSYLDSDNVVRMINPTADEVAALFKYRLVGFNNRKYDNHILYAASLGWNNQALYELSHRIIVLRDQNAFFGEAYNLSYADIFEFASVKMGLKKWQIKLGLPHIELDIPFDQPVAPELWEKVGDYCCNDVQSTKVVFKDREQDFVARQILADLSGLPVNATTQKHTSRIIFKGDRNPQKSFIYTDLAEEFPGYVYDFGKSTYCDEVVGEGGYVYAEPGFYEDVDVYDVASMHPTSIIQLEAFGHYTKNFKDLVDARLAIKHGEYNEARQMLDGKLAPYLKNEADAEALSYAMKIVINIVYGLTAAKFDNDFRDVRNKDNIVAKRGALFMLDLKKFVQSLGFQVVHIKTDSIKIPGVTDALRPELKAAIMDFGKRYGYTFEHEATYKKFCLVNDAVYIAKYGWAEKTKKIGTWDAVGAQFQHPFVFKTLFSGDAINFEDLCETKQVMSPWVMHLDLHPDKATPSEPYAGLVHVGRTGAFTPVLEGGGELVKVKDGQGKPYAVTGTKGYKWLESEMLKNQAQMDLPFFDLETMGGVIDMAYFEELVADAKANIGKHVDYEELVRA</sequence>
<proteinExistence type="predicted"/>
<keyword evidence="5" id="KW-1185">Reference proteome</keyword>
<evidence type="ECO:0000313" key="5">
    <source>
        <dbReference type="Proteomes" id="UP000228985"/>
    </source>
</evidence>
<dbReference type="InterPro" id="IPR051620">
    <property type="entry name" value="ORF904-like_C"/>
</dbReference>
<gene>
    <name evidence="4" type="ORF">SEA_SCAP1_42</name>
</gene>
<protein>
    <submittedName>
        <fullName evidence="4">DNA primase/polymerase</fullName>
    </submittedName>
</protein>
<dbReference type="Gene3D" id="3.90.1600.10">
    <property type="entry name" value="Palm domain of DNA polymerase"/>
    <property type="match status" value="1"/>
</dbReference>